<evidence type="ECO:0000313" key="3">
    <source>
        <dbReference type="Proteomes" id="UP000075884"/>
    </source>
</evidence>
<evidence type="ECO:0000313" key="2">
    <source>
        <dbReference type="EnsemblMetazoa" id="ADIR007542-PA"/>
    </source>
</evidence>
<reference evidence="2" key="2">
    <citation type="submission" date="2020-05" db="UniProtKB">
        <authorList>
            <consortium name="EnsemblMetazoa"/>
        </authorList>
    </citation>
    <scope>IDENTIFICATION</scope>
    <source>
        <strain evidence="2">WRAIR2</strain>
    </source>
</reference>
<feature type="compositionally biased region" description="Basic and acidic residues" evidence="1">
    <location>
        <begin position="194"/>
        <end position="207"/>
    </location>
</feature>
<organism evidence="2 3">
    <name type="scientific">Anopheles dirus</name>
    <dbReference type="NCBI Taxonomy" id="7168"/>
    <lineage>
        <taxon>Eukaryota</taxon>
        <taxon>Metazoa</taxon>
        <taxon>Ecdysozoa</taxon>
        <taxon>Arthropoda</taxon>
        <taxon>Hexapoda</taxon>
        <taxon>Insecta</taxon>
        <taxon>Pterygota</taxon>
        <taxon>Neoptera</taxon>
        <taxon>Endopterygota</taxon>
        <taxon>Diptera</taxon>
        <taxon>Nematocera</taxon>
        <taxon>Culicoidea</taxon>
        <taxon>Culicidae</taxon>
        <taxon>Anophelinae</taxon>
        <taxon>Anopheles</taxon>
    </lineage>
</organism>
<reference evidence="3" key="1">
    <citation type="submission" date="2013-03" db="EMBL/GenBank/DDBJ databases">
        <title>The Genome Sequence of Anopheles dirus WRAIR2.</title>
        <authorList>
            <consortium name="The Broad Institute Genomics Platform"/>
            <person name="Neafsey D.E."/>
            <person name="Walton C."/>
            <person name="Walker B."/>
            <person name="Young S.K."/>
            <person name="Zeng Q."/>
            <person name="Gargeya S."/>
            <person name="Fitzgerald M."/>
            <person name="Haas B."/>
            <person name="Abouelleil A."/>
            <person name="Allen A.W."/>
            <person name="Alvarado L."/>
            <person name="Arachchi H.M."/>
            <person name="Berlin A.M."/>
            <person name="Chapman S.B."/>
            <person name="Gainer-Dewar J."/>
            <person name="Goldberg J."/>
            <person name="Griggs A."/>
            <person name="Gujja S."/>
            <person name="Hansen M."/>
            <person name="Howarth C."/>
            <person name="Imamovic A."/>
            <person name="Ireland A."/>
            <person name="Larimer J."/>
            <person name="McCowan C."/>
            <person name="Murphy C."/>
            <person name="Pearson M."/>
            <person name="Poon T.W."/>
            <person name="Priest M."/>
            <person name="Roberts A."/>
            <person name="Saif S."/>
            <person name="Shea T."/>
            <person name="Sisk P."/>
            <person name="Sykes S."/>
            <person name="Wortman J."/>
            <person name="Nusbaum C."/>
            <person name="Birren B."/>
        </authorList>
    </citation>
    <scope>NUCLEOTIDE SEQUENCE [LARGE SCALE GENOMIC DNA]</scope>
    <source>
        <strain evidence="3">WRAIR2</strain>
    </source>
</reference>
<dbReference type="AlphaFoldDB" id="A0A182NIR7"/>
<protein>
    <recommendedName>
        <fullName evidence="4">Sushi domain-containing protein</fullName>
    </recommendedName>
</protein>
<feature type="compositionally biased region" description="Basic residues" evidence="1">
    <location>
        <begin position="20"/>
        <end position="40"/>
    </location>
</feature>
<accession>A0A182NIR7</accession>
<feature type="compositionally biased region" description="Basic and acidic residues" evidence="1">
    <location>
        <begin position="176"/>
        <end position="187"/>
    </location>
</feature>
<evidence type="ECO:0000256" key="1">
    <source>
        <dbReference type="SAM" id="MobiDB-lite"/>
    </source>
</evidence>
<feature type="region of interest" description="Disordered" evidence="1">
    <location>
        <begin position="1"/>
        <end position="219"/>
    </location>
</feature>
<dbReference type="Proteomes" id="UP000075884">
    <property type="component" value="Unassembled WGS sequence"/>
</dbReference>
<evidence type="ECO:0008006" key="4">
    <source>
        <dbReference type="Google" id="ProtNLM"/>
    </source>
</evidence>
<proteinExistence type="predicted"/>
<feature type="compositionally biased region" description="Basic and acidic residues" evidence="1">
    <location>
        <begin position="90"/>
        <end position="99"/>
    </location>
</feature>
<dbReference type="EnsemblMetazoa" id="ADIR007542-RA">
    <property type="protein sequence ID" value="ADIR007542-PA"/>
    <property type="gene ID" value="ADIR007542"/>
</dbReference>
<dbReference type="VEuPathDB" id="VectorBase:ADIR007542"/>
<sequence>MLPTVDGDDGMDGRSAPQRSGKKGRRRKGHKKHKKHKKIKLLPVTLVGVPVDENGRPDAGLIEGLTNGAAEGGPWSLESLTSAKANPSQPEEKPTDGRRSNKGSPAARVDAGVVEMVDVWKETTMPPSPASGSDRADRSPGGDFSPRRVASAVSGFPPPPVLVGDGHLVFGGVGSDRPDDHQQQRTDKWRKRDKQQQQRKQLEKAGEKPPPPPSGVTVASASTVTFPADDHKGTETVSVARVIISGDLSCMRDDFIPAPPIANGDIKYLRNDLYGLEHSYLEAEYHCRLGYRLRVKDAGQGRPLVTSTGAIANANLVCRRSRWIGKRPVCVRIKLQPAATVGWQRPEPVGPCGKDHRCPQACHRAVPDGAANGSLNRTATVCTCYKGFKMVNHRCV</sequence>
<keyword evidence="3" id="KW-1185">Reference proteome</keyword>
<feature type="compositionally biased region" description="Acidic residues" evidence="1">
    <location>
        <begin position="1"/>
        <end position="10"/>
    </location>
</feature>
<name>A0A182NIR7_9DIPT</name>
<feature type="compositionally biased region" description="Polar residues" evidence="1">
    <location>
        <begin position="78"/>
        <end position="89"/>
    </location>
</feature>
<dbReference type="STRING" id="7168.A0A182NIR7"/>